<accession>A0ABX5EPZ1</accession>
<dbReference type="Proteomes" id="UP000238836">
    <property type="component" value="Unassembled WGS sequence"/>
</dbReference>
<keyword evidence="2" id="KW-1185">Reference proteome</keyword>
<evidence type="ECO:0000313" key="2">
    <source>
        <dbReference type="Proteomes" id="UP000238836"/>
    </source>
</evidence>
<organism evidence="1 2">
    <name type="scientific">Laceyella sediminis</name>
    <dbReference type="NCBI Taxonomy" id="573074"/>
    <lineage>
        <taxon>Bacteria</taxon>
        <taxon>Bacillati</taxon>
        <taxon>Bacillota</taxon>
        <taxon>Bacilli</taxon>
        <taxon>Bacillales</taxon>
        <taxon>Thermoactinomycetaceae</taxon>
        <taxon>Laceyella</taxon>
    </lineage>
</organism>
<proteinExistence type="predicted"/>
<comment type="caution">
    <text evidence="1">The sequence shown here is derived from an EMBL/GenBank/DDBJ whole genome shotgun (WGS) entry which is preliminary data.</text>
</comment>
<evidence type="ECO:0000313" key="1">
    <source>
        <dbReference type="EMBL" id="PRZ15341.1"/>
    </source>
</evidence>
<protein>
    <recommendedName>
        <fullName evidence="3">TipAS antibiotic-recognition protein</fullName>
    </recommendedName>
</protein>
<name>A0ABX5EPZ1_9BACL</name>
<gene>
    <name evidence="1" type="ORF">CLV36_10464</name>
</gene>
<dbReference type="EMBL" id="PVTZ01000004">
    <property type="protein sequence ID" value="PRZ15341.1"/>
    <property type="molecule type" value="Genomic_DNA"/>
</dbReference>
<sequence length="117" mass="14014">MIPATFPEQLFTEEEREILEQLPVFGSDEPRLLKLIEWLQDIRLNMDKSPSDAKMQQLAELLHLQMVELFQGNAELMDKYWNLIKPKENEAPLVYGLDQELAGYIDRMFDYYYRQRE</sequence>
<reference evidence="1 2" key="1">
    <citation type="submission" date="2018-03" db="EMBL/GenBank/DDBJ databases">
        <title>Genomic Encyclopedia of Archaeal and Bacterial Type Strains, Phase II (KMG-II): from individual species to whole genera.</title>
        <authorList>
            <person name="Goeker M."/>
        </authorList>
    </citation>
    <scope>NUCLEOTIDE SEQUENCE [LARGE SCALE GENOMIC DNA]</scope>
    <source>
        <strain evidence="1 2">RHA1</strain>
    </source>
</reference>
<evidence type="ECO:0008006" key="3">
    <source>
        <dbReference type="Google" id="ProtNLM"/>
    </source>
</evidence>